<sequence>MHRRRADVLAYFDHHASNGPTEAINGRLEALRRNALGFRNLINCRIRSLLHCGALAL</sequence>
<dbReference type="Proteomes" id="UP001596119">
    <property type="component" value="Unassembled WGS sequence"/>
</dbReference>
<evidence type="ECO:0000313" key="2">
    <source>
        <dbReference type="EMBL" id="MFC5948383.1"/>
    </source>
</evidence>
<dbReference type="InterPro" id="IPR002560">
    <property type="entry name" value="Transposase_DDE"/>
</dbReference>
<dbReference type="Pfam" id="PF01610">
    <property type="entry name" value="DDE_Tnp_ISL3"/>
    <property type="match status" value="1"/>
</dbReference>
<dbReference type="RefSeq" id="WP_379565439.1">
    <property type="nucleotide sequence ID" value="NZ_JBHSQK010000016.1"/>
</dbReference>
<accession>A0ABW1I432</accession>
<keyword evidence="3" id="KW-1185">Reference proteome</keyword>
<protein>
    <submittedName>
        <fullName evidence="2">Transposase</fullName>
    </submittedName>
</protein>
<dbReference type="EMBL" id="JBHSQK010000016">
    <property type="protein sequence ID" value="MFC5948383.1"/>
    <property type="molecule type" value="Genomic_DNA"/>
</dbReference>
<name>A0ABW1I432_9PSEU</name>
<reference evidence="3" key="1">
    <citation type="journal article" date="2019" name="Int. J. Syst. Evol. Microbiol.">
        <title>The Global Catalogue of Microorganisms (GCM) 10K type strain sequencing project: providing services to taxonomists for standard genome sequencing and annotation.</title>
        <authorList>
            <consortium name="The Broad Institute Genomics Platform"/>
            <consortium name="The Broad Institute Genome Sequencing Center for Infectious Disease"/>
            <person name="Wu L."/>
            <person name="Ma J."/>
        </authorList>
    </citation>
    <scope>NUCLEOTIDE SEQUENCE [LARGE SCALE GENOMIC DNA]</scope>
    <source>
        <strain evidence="3">CGMCC 4.7397</strain>
    </source>
</reference>
<evidence type="ECO:0000313" key="3">
    <source>
        <dbReference type="Proteomes" id="UP001596119"/>
    </source>
</evidence>
<comment type="caution">
    <text evidence="2">The sequence shown here is derived from an EMBL/GenBank/DDBJ whole genome shotgun (WGS) entry which is preliminary data.</text>
</comment>
<organism evidence="2 3">
    <name type="scientific">Pseudonocardia lutea</name>
    <dbReference type="NCBI Taxonomy" id="2172015"/>
    <lineage>
        <taxon>Bacteria</taxon>
        <taxon>Bacillati</taxon>
        <taxon>Actinomycetota</taxon>
        <taxon>Actinomycetes</taxon>
        <taxon>Pseudonocardiales</taxon>
        <taxon>Pseudonocardiaceae</taxon>
        <taxon>Pseudonocardia</taxon>
    </lineage>
</organism>
<feature type="domain" description="Transposase IS204/IS1001/IS1096/IS1165 DDE" evidence="1">
    <location>
        <begin position="2"/>
        <end position="47"/>
    </location>
</feature>
<evidence type="ECO:0000259" key="1">
    <source>
        <dbReference type="Pfam" id="PF01610"/>
    </source>
</evidence>
<proteinExistence type="predicted"/>
<gene>
    <name evidence="2" type="ORF">ACFQH9_08875</name>
</gene>